<feature type="transmembrane region" description="Helical" evidence="1">
    <location>
        <begin position="12"/>
        <end position="30"/>
    </location>
</feature>
<evidence type="ECO:0000256" key="1">
    <source>
        <dbReference type="SAM" id="Phobius"/>
    </source>
</evidence>
<dbReference type="AlphaFoldDB" id="A0A7L5DXP5"/>
<reference evidence="2 3" key="1">
    <citation type="submission" date="2020-04" db="EMBL/GenBank/DDBJ databases">
        <title>Genome sequencing of novel species.</title>
        <authorList>
            <person name="Heo J."/>
            <person name="Kim S.-J."/>
            <person name="Kim J.-S."/>
            <person name="Hong S.-B."/>
            <person name="Kwon S.-W."/>
        </authorList>
    </citation>
    <scope>NUCLEOTIDE SEQUENCE [LARGE SCALE GENOMIC DNA]</scope>
    <source>
        <strain evidence="2 3">F39-2</strain>
    </source>
</reference>
<evidence type="ECO:0000313" key="2">
    <source>
        <dbReference type="EMBL" id="QJD95785.1"/>
    </source>
</evidence>
<feature type="transmembrane region" description="Helical" evidence="1">
    <location>
        <begin position="36"/>
        <end position="54"/>
    </location>
</feature>
<dbReference type="KEGG" id="mrob:HH214_07825"/>
<proteinExistence type="predicted"/>
<sequence length="316" mass="35914">MKQILKDRSFQLSIILTFIFLGTGITFLFLGWVYYSWVLFILLPLILGLAIGAIPNTRYVLIGAIVATIICLMGLYVPGLSGLLCIVMTLPIVVPIICIGYIVTHLAKRYDEIKSTNLLPVLLIPLIPFLIAAPVEQRIRKDEQAIIEVKTVGVFNYTSQQVYDAIKSVDTLDADKPFLMNFDLPIPTKCVLEKEEVGGLRTCYFKGGRLSNADFGGGTIVEKITRLQKGKVLQMDVVNYNLIGRKWLGFKQAIYYFDSVGAHQCKMTRITTYTSVLTPRWYWEPLEKMGIRQEHDYVFSNLEKDLKRKYRSVISH</sequence>
<keyword evidence="3" id="KW-1185">Reference proteome</keyword>
<dbReference type="EMBL" id="CP051682">
    <property type="protein sequence ID" value="QJD95785.1"/>
    <property type="molecule type" value="Genomic_DNA"/>
</dbReference>
<keyword evidence="1" id="KW-1133">Transmembrane helix</keyword>
<name>A0A7L5DXP5_9SPHI</name>
<feature type="transmembrane region" description="Helical" evidence="1">
    <location>
        <begin position="116"/>
        <end position="135"/>
    </location>
</feature>
<keyword evidence="1" id="KW-0472">Membrane</keyword>
<dbReference type="RefSeq" id="WP_169606792.1">
    <property type="nucleotide sequence ID" value="NZ_CP051682.1"/>
</dbReference>
<accession>A0A7L5DXP5</accession>
<feature type="transmembrane region" description="Helical" evidence="1">
    <location>
        <begin position="83"/>
        <end position="104"/>
    </location>
</feature>
<gene>
    <name evidence="2" type="ORF">HH214_07825</name>
</gene>
<dbReference type="Proteomes" id="UP000503278">
    <property type="component" value="Chromosome"/>
</dbReference>
<protein>
    <submittedName>
        <fullName evidence="2">Polyketide cyclase</fullName>
    </submittedName>
</protein>
<organism evidence="2 3">
    <name type="scientific">Mucilaginibacter robiniae</name>
    <dbReference type="NCBI Taxonomy" id="2728022"/>
    <lineage>
        <taxon>Bacteria</taxon>
        <taxon>Pseudomonadati</taxon>
        <taxon>Bacteroidota</taxon>
        <taxon>Sphingobacteriia</taxon>
        <taxon>Sphingobacteriales</taxon>
        <taxon>Sphingobacteriaceae</taxon>
        <taxon>Mucilaginibacter</taxon>
    </lineage>
</organism>
<keyword evidence="1" id="KW-0812">Transmembrane</keyword>
<feature type="transmembrane region" description="Helical" evidence="1">
    <location>
        <begin position="59"/>
        <end position="77"/>
    </location>
</feature>
<evidence type="ECO:0000313" key="3">
    <source>
        <dbReference type="Proteomes" id="UP000503278"/>
    </source>
</evidence>